<gene>
    <name evidence="3" type="ORF">Scaly_0893900</name>
</gene>
<dbReference type="InterPro" id="IPR004873">
    <property type="entry name" value="BURP_dom"/>
</dbReference>
<evidence type="ECO:0000256" key="1">
    <source>
        <dbReference type="SAM" id="MobiDB-lite"/>
    </source>
</evidence>
<dbReference type="PANTHER" id="PTHR31236">
    <property type="entry name" value="BURP DOMAIN PROTEIN USPL1-LIKE"/>
    <property type="match status" value="1"/>
</dbReference>
<protein>
    <submittedName>
        <fullName evidence="3">BURP domain-containing protein 3</fullName>
    </submittedName>
</protein>
<evidence type="ECO:0000313" key="3">
    <source>
        <dbReference type="EMBL" id="KAL0372123.1"/>
    </source>
</evidence>
<dbReference type="InterPro" id="IPR044816">
    <property type="entry name" value="BURP"/>
</dbReference>
<comment type="caution">
    <text evidence="3">The sequence shown here is derived from an EMBL/GenBank/DDBJ whole genome shotgun (WGS) entry which is preliminary data.</text>
</comment>
<feature type="region of interest" description="Disordered" evidence="1">
    <location>
        <begin position="1"/>
        <end position="34"/>
    </location>
</feature>
<dbReference type="EMBL" id="JACGWM010000005">
    <property type="protein sequence ID" value="KAL0372123.1"/>
    <property type="molecule type" value="Genomic_DNA"/>
</dbReference>
<reference evidence="3" key="1">
    <citation type="submission" date="2020-06" db="EMBL/GenBank/DDBJ databases">
        <authorList>
            <person name="Li T."/>
            <person name="Hu X."/>
            <person name="Zhang T."/>
            <person name="Song X."/>
            <person name="Zhang H."/>
            <person name="Dai N."/>
            <person name="Sheng W."/>
            <person name="Hou X."/>
            <person name="Wei L."/>
        </authorList>
    </citation>
    <scope>NUCLEOTIDE SEQUENCE</scope>
    <source>
        <strain evidence="3">KEN8</strain>
        <tissue evidence="3">Leaf</tissue>
    </source>
</reference>
<dbReference type="SMART" id="SM01045">
    <property type="entry name" value="BURP"/>
    <property type="match status" value="1"/>
</dbReference>
<dbReference type="Pfam" id="PF03181">
    <property type="entry name" value="BURP"/>
    <property type="match status" value="1"/>
</dbReference>
<reference evidence="3" key="2">
    <citation type="journal article" date="2024" name="Plant">
        <title>Genomic evolution and insights into agronomic trait innovations of Sesamum species.</title>
        <authorList>
            <person name="Miao H."/>
            <person name="Wang L."/>
            <person name="Qu L."/>
            <person name="Liu H."/>
            <person name="Sun Y."/>
            <person name="Le M."/>
            <person name="Wang Q."/>
            <person name="Wei S."/>
            <person name="Zheng Y."/>
            <person name="Lin W."/>
            <person name="Duan Y."/>
            <person name="Cao H."/>
            <person name="Xiong S."/>
            <person name="Wang X."/>
            <person name="Wei L."/>
            <person name="Li C."/>
            <person name="Ma Q."/>
            <person name="Ju M."/>
            <person name="Zhao R."/>
            <person name="Li G."/>
            <person name="Mu C."/>
            <person name="Tian Q."/>
            <person name="Mei H."/>
            <person name="Zhang T."/>
            <person name="Gao T."/>
            <person name="Zhang H."/>
        </authorList>
    </citation>
    <scope>NUCLEOTIDE SEQUENCE</scope>
    <source>
        <strain evidence="3">KEN8</strain>
    </source>
</reference>
<name>A0AAW2QWL0_9LAMI</name>
<organism evidence="3">
    <name type="scientific">Sesamum calycinum</name>
    <dbReference type="NCBI Taxonomy" id="2727403"/>
    <lineage>
        <taxon>Eukaryota</taxon>
        <taxon>Viridiplantae</taxon>
        <taxon>Streptophyta</taxon>
        <taxon>Embryophyta</taxon>
        <taxon>Tracheophyta</taxon>
        <taxon>Spermatophyta</taxon>
        <taxon>Magnoliopsida</taxon>
        <taxon>eudicotyledons</taxon>
        <taxon>Gunneridae</taxon>
        <taxon>Pentapetalae</taxon>
        <taxon>asterids</taxon>
        <taxon>lamiids</taxon>
        <taxon>Lamiales</taxon>
        <taxon>Pedaliaceae</taxon>
        <taxon>Sesamum</taxon>
    </lineage>
</organism>
<feature type="domain" description="BURP" evidence="2">
    <location>
        <begin position="252"/>
        <end position="466"/>
    </location>
</feature>
<dbReference type="AlphaFoldDB" id="A0AAW2QWL0"/>
<feature type="compositionally biased region" description="Low complexity" evidence="1">
    <location>
        <begin position="7"/>
        <end position="34"/>
    </location>
</feature>
<dbReference type="PANTHER" id="PTHR31236:SF2">
    <property type="entry name" value="BURP DOMAIN PROTEIN RD22"/>
    <property type="match status" value="1"/>
</dbReference>
<accession>A0AAW2QWL0</accession>
<sequence>MCAQASAARQGPRARGVGRAPRASAAFGRGSARPCPHGLGRAPLARIGRPAAGACARRPHGSARARTVGKASPCARGRLPARLLPSAAPEAGPWPSAAVRPDRGVCPCTLARCLPSARALVAVAFHRDVFSATFAKLIPTIKLECERHSQCPAKVEASRAAARRRPANPPAGSASQYNLLPEKLKYGIQVLPHFSISFSGIVVSHATLPSEEYWNSVLPNSPMPKAVKDLLQPPSAAAERVQDDDDPNAALFFMEKDLYPGKLMKLDFSKNGTWAPFLTRHDADSVPFSSEKLSEILSEFSVDPSSDEAEVMKKTIRGCEQIKSVEGEEKLCTTSLESMIDFATSKLGKDVDAISTTAVETVTDNLRRYRIARVKQMPPGKPVVACHPQEYAYAVFYCHKMETSTVGYKVWMVAGEGSQVEAVAVCHRDTAEWNTMHLVFQVPIVEPGRPPVCQFLPVDHLLWFPRIS</sequence>
<proteinExistence type="predicted"/>
<dbReference type="PROSITE" id="PS51277">
    <property type="entry name" value="BURP"/>
    <property type="match status" value="1"/>
</dbReference>
<evidence type="ECO:0000259" key="2">
    <source>
        <dbReference type="PROSITE" id="PS51277"/>
    </source>
</evidence>